<reference evidence="2" key="1">
    <citation type="journal article" date="2022" name="Int. J. Syst. Evol. Microbiol.">
        <title>Anaeromyxobacter oryzae sp. nov., Anaeromyxobacter diazotrophicus sp. nov. and Anaeromyxobacter paludicola sp. nov., isolated from paddy soils.</title>
        <authorList>
            <person name="Itoh H."/>
            <person name="Xu Z."/>
            <person name="Mise K."/>
            <person name="Masuda Y."/>
            <person name="Ushijima N."/>
            <person name="Hayakawa C."/>
            <person name="Shiratori Y."/>
            <person name="Senoo K."/>
        </authorList>
    </citation>
    <scope>NUCLEOTIDE SEQUENCE [LARGE SCALE GENOMIC DNA]</scope>
    <source>
        <strain evidence="2">Red232</strain>
    </source>
</reference>
<name>A0ABM7X1Q5_9BACT</name>
<dbReference type="RefSeq" id="WP_248354799.1">
    <property type="nucleotide sequence ID" value="NZ_AP025591.1"/>
</dbReference>
<organism evidence="1 2">
    <name type="scientific">Anaeromyxobacter oryzae</name>
    <dbReference type="NCBI Taxonomy" id="2918170"/>
    <lineage>
        <taxon>Bacteria</taxon>
        <taxon>Pseudomonadati</taxon>
        <taxon>Myxococcota</taxon>
        <taxon>Myxococcia</taxon>
        <taxon>Myxococcales</taxon>
        <taxon>Cystobacterineae</taxon>
        <taxon>Anaeromyxobacteraceae</taxon>
        <taxon>Anaeromyxobacter</taxon>
    </lineage>
</organism>
<keyword evidence="2" id="KW-1185">Reference proteome</keyword>
<protein>
    <submittedName>
        <fullName evidence="1">Uncharacterized protein</fullName>
    </submittedName>
</protein>
<dbReference type="EMBL" id="AP025591">
    <property type="protein sequence ID" value="BDG05721.1"/>
    <property type="molecule type" value="Genomic_DNA"/>
</dbReference>
<sequence length="258" mass="27956">MVSAPDMPDSASSVNANLQGYVAAGYFVSRWTGAHDCTGTKLRRVSMAHDHSQRRFFPETWALSWCNEARERRIGEAAMFGIAEAELDQVMSWADAAFGSVFGAWDLFFDLDDARAAARSFLRNAADLELWGVGLHQTLVSTFCQKSAPSAPKAGHEPLPTALHRAICMRPSPLVGGGIPLGHEVLVASVGCTFNSPESLHIDEGELLRDASVVRNADGLIDSLDDALACCRLLEPAASDARGESELWLPWLIARYAP</sequence>
<accession>A0ABM7X1Q5</accession>
<evidence type="ECO:0000313" key="1">
    <source>
        <dbReference type="EMBL" id="BDG05721.1"/>
    </source>
</evidence>
<evidence type="ECO:0000313" key="2">
    <source>
        <dbReference type="Proteomes" id="UP001162891"/>
    </source>
</evidence>
<gene>
    <name evidence="1" type="ORF">AMOR_47170</name>
</gene>
<dbReference type="Proteomes" id="UP001162891">
    <property type="component" value="Chromosome"/>
</dbReference>
<proteinExistence type="predicted"/>